<evidence type="ECO:0000313" key="3">
    <source>
        <dbReference type="Proteomes" id="UP000704762"/>
    </source>
</evidence>
<feature type="domain" description="DUF1707" evidence="1">
    <location>
        <begin position="6"/>
        <end position="57"/>
    </location>
</feature>
<reference evidence="2 3" key="1">
    <citation type="submission" date="2021-01" db="EMBL/GenBank/DDBJ databases">
        <title>Sequencing the genomes of 1000 actinobacteria strains.</title>
        <authorList>
            <person name="Klenk H.-P."/>
        </authorList>
    </citation>
    <scope>NUCLEOTIDE SEQUENCE [LARGE SCALE GENOMIC DNA]</scope>
    <source>
        <strain evidence="2 3">DSM 18662</strain>
    </source>
</reference>
<dbReference type="PANTHER" id="PTHR40763">
    <property type="entry name" value="MEMBRANE PROTEIN-RELATED"/>
    <property type="match status" value="1"/>
</dbReference>
<dbReference type="EMBL" id="JAFBCF010000001">
    <property type="protein sequence ID" value="MBM7798638.1"/>
    <property type="molecule type" value="Genomic_DNA"/>
</dbReference>
<name>A0ABS2RIW2_9ACTN</name>
<evidence type="ECO:0000259" key="1">
    <source>
        <dbReference type="Pfam" id="PF08044"/>
    </source>
</evidence>
<protein>
    <recommendedName>
        <fullName evidence="1">DUF1707 domain-containing protein</fullName>
    </recommendedName>
</protein>
<dbReference type="RefSeq" id="WP_204917158.1">
    <property type="nucleotide sequence ID" value="NZ_BAAAQP010000002.1"/>
</dbReference>
<keyword evidence="3" id="KW-1185">Reference proteome</keyword>
<organism evidence="2 3">
    <name type="scientific">Microlunatus panaciterrae</name>
    <dbReference type="NCBI Taxonomy" id="400768"/>
    <lineage>
        <taxon>Bacteria</taxon>
        <taxon>Bacillati</taxon>
        <taxon>Actinomycetota</taxon>
        <taxon>Actinomycetes</taxon>
        <taxon>Propionibacteriales</taxon>
        <taxon>Propionibacteriaceae</taxon>
        <taxon>Microlunatus</taxon>
    </lineage>
</organism>
<dbReference type="PANTHER" id="PTHR40763:SF4">
    <property type="entry name" value="DUF1707 DOMAIN-CONTAINING PROTEIN"/>
    <property type="match status" value="1"/>
</dbReference>
<comment type="caution">
    <text evidence="2">The sequence shown here is derived from an EMBL/GenBank/DDBJ whole genome shotgun (WGS) entry which is preliminary data.</text>
</comment>
<dbReference type="Pfam" id="PF08044">
    <property type="entry name" value="DUF1707"/>
    <property type="match status" value="1"/>
</dbReference>
<sequence length="196" mass="20895">MDSGSLRASDADRDQVAGVLHAAYAEGRITRDEHDERMSALLSARTFAELEALTADLVATSPRSAPTMAPDSGLDEPDRLTAVLSDVKRVGRWRMRRLTIAHAFMASVRLDLTEATLDAPVLEISGTTFLGSLVLRVPPGTTIRDESTKVLGGSSIKGIGDPDPSRPTIVITGINILGDVKVRGPKGPSVWRKALA</sequence>
<dbReference type="InterPro" id="IPR012551">
    <property type="entry name" value="DUF1707_SHOCT-like"/>
</dbReference>
<gene>
    <name evidence="2" type="ORF">JOE57_001559</name>
</gene>
<proteinExistence type="predicted"/>
<evidence type="ECO:0000313" key="2">
    <source>
        <dbReference type="EMBL" id="MBM7798638.1"/>
    </source>
</evidence>
<accession>A0ABS2RIW2</accession>
<dbReference type="Proteomes" id="UP000704762">
    <property type="component" value="Unassembled WGS sequence"/>
</dbReference>